<dbReference type="OrthoDB" id="6761238at2759"/>
<evidence type="ECO:0000313" key="3">
    <source>
        <dbReference type="Proteomes" id="UP001153636"/>
    </source>
</evidence>
<sequence length="187" mass="21497">MPLNLKHRLFGENHEIISKTVILMLILKEQQSSHTAEPEADLPENDMPENDLTENGLHKILNKRDILVTPEKRTPSRWRISNPERHARNKRKIKRNFGHEYVGARISDNLTLRDLKPKYNGPVPLNPKKIANLSELLKYIPPIYHDYYREIGITEADGAVAEANVNITAVIGDETEHFDDFSDIDTD</sequence>
<evidence type="ECO:0000313" key="2">
    <source>
        <dbReference type="EMBL" id="CAH1100831.1"/>
    </source>
</evidence>
<reference evidence="2" key="1">
    <citation type="submission" date="2022-01" db="EMBL/GenBank/DDBJ databases">
        <authorList>
            <person name="King R."/>
        </authorList>
    </citation>
    <scope>NUCLEOTIDE SEQUENCE</scope>
</reference>
<dbReference type="Proteomes" id="UP001153636">
    <property type="component" value="Chromosome 10"/>
</dbReference>
<dbReference type="EMBL" id="OV651822">
    <property type="protein sequence ID" value="CAH1100831.1"/>
    <property type="molecule type" value="Genomic_DNA"/>
</dbReference>
<gene>
    <name evidence="2" type="ORF">PSYICH_LOCUS2121</name>
</gene>
<keyword evidence="3" id="KW-1185">Reference proteome</keyword>
<accession>A0A9P0CGB3</accession>
<feature type="region of interest" description="Disordered" evidence="1">
    <location>
        <begin position="34"/>
        <end position="55"/>
    </location>
</feature>
<organism evidence="2 3">
    <name type="scientific">Psylliodes chrysocephalus</name>
    <dbReference type="NCBI Taxonomy" id="3402493"/>
    <lineage>
        <taxon>Eukaryota</taxon>
        <taxon>Metazoa</taxon>
        <taxon>Ecdysozoa</taxon>
        <taxon>Arthropoda</taxon>
        <taxon>Hexapoda</taxon>
        <taxon>Insecta</taxon>
        <taxon>Pterygota</taxon>
        <taxon>Neoptera</taxon>
        <taxon>Endopterygota</taxon>
        <taxon>Coleoptera</taxon>
        <taxon>Polyphaga</taxon>
        <taxon>Cucujiformia</taxon>
        <taxon>Chrysomeloidea</taxon>
        <taxon>Chrysomelidae</taxon>
        <taxon>Galerucinae</taxon>
        <taxon>Alticini</taxon>
        <taxon>Psylliodes</taxon>
    </lineage>
</organism>
<protein>
    <submittedName>
        <fullName evidence="2">Uncharacterized protein</fullName>
    </submittedName>
</protein>
<feature type="compositionally biased region" description="Acidic residues" evidence="1">
    <location>
        <begin position="38"/>
        <end position="52"/>
    </location>
</feature>
<evidence type="ECO:0000256" key="1">
    <source>
        <dbReference type="SAM" id="MobiDB-lite"/>
    </source>
</evidence>
<proteinExistence type="predicted"/>
<dbReference type="AlphaFoldDB" id="A0A9P0CGB3"/>
<name>A0A9P0CGB3_9CUCU</name>